<dbReference type="EMBL" id="MU853337">
    <property type="protein sequence ID" value="KAK4114204.1"/>
    <property type="molecule type" value="Genomic_DNA"/>
</dbReference>
<dbReference type="AlphaFoldDB" id="A0AAN6YV71"/>
<proteinExistence type="predicted"/>
<name>A0AAN6YV71_9PEZI</name>
<dbReference type="GeneID" id="89937666"/>
<dbReference type="PANTHER" id="PTHR38111:SF9">
    <property type="entry name" value="ZN(2)-C6 FUNGAL-TYPE DOMAIN-CONTAINING PROTEIN"/>
    <property type="match status" value="1"/>
</dbReference>
<dbReference type="PANTHER" id="PTHR38111">
    <property type="entry name" value="ZN(2)-C6 FUNGAL-TYPE DOMAIN-CONTAINING PROTEIN-RELATED"/>
    <property type="match status" value="1"/>
</dbReference>
<dbReference type="InterPro" id="IPR053178">
    <property type="entry name" value="Osmoadaptation_assoc"/>
</dbReference>
<evidence type="ECO:0000313" key="2">
    <source>
        <dbReference type="EMBL" id="KAK4114204.1"/>
    </source>
</evidence>
<evidence type="ECO:0008006" key="4">
    <source>
        <dbReference type="Google" id="ProtNLM"/>
    </source>
</evidence>
<protein>
    <recommendedName>
        <fullName evidence="4">Zn(2)-C6 fungal-type domain-containing protein</fullName>
    </recommendedName>
</protein>
<feature type="region of interest" description="Disordered" evidence="1">
    <location>
        <begin position="608"/>
        <end position="628"/>
    </location>
</feature>
<gene>
    <name evidence="2" type="ORF">N656DRAFT_767208</name>
</gene>
<comment type="caution">
    <text evidence="2">The sequence shown here is derived from an EMBL/GenBank/DDBJ whole genome shotgun (WGS) entry which is preliminary data.</text>
</comment>
<feature type="region of interest" description="Disordered" evidence="1">
    <location>
        <begin position="58"/>
        <end position="84"/>
    </location>
</feature>
<keyword evidence="3" id="KW-1185">Reference proteome</keyword>
<sequence>MGHTADSGIKWVFRGSTKGATCDNERPFCRKCLVSGRKCAGYERETVFIIGTLEDQGRCSSHPPRVLKAKKSKTPPKTDEPFDLVPIEPLRPAWDDVISVTHRGKHYRLHFAALRTNLQTITREDASGNGDSTTGLAVSISFPPYQALDVQPVLSEDDFRLTAQWLVNLAAPDQAGSAGTQTAADGICLSLYEHNNSVRFSNQPPWKDPSVQHNAVRRMGPESFRSFPNHHSFVRVYRPNALRLSPPCQTQIWTALLNRLPTFLAGPEWTSTPWEFHPKSHFDHLFDLLSLLPGIFHRADTVFSHPHTMARRLMAQDLLRNCLDIELQLDRWYASLQMQADPSSRNQQQPLLWPSIPSRTVGGISNPADGMYNYPFPSGPGHSPQPAFAFASSPASASATTALSLVYYWTALSLFYPRIWHLYWTVYEPVSDDMYHFTQHHHQHHQSATATTSTGSSIDPMRYSPKRVCELASLICRGLDAALPDPDLDHNLNEECAAAFQPDMLLVPLWVAEKFWTDVADGVVPSITVAPTTATSTTATSTTATSTTATSTTAATAADVAAGWPSGMGMGMGMNIGMATAAEAEAQMGMGGMTGLGGGMGALGDQQTNGGLRRGGGGGGGGAGSGRSLDMGMGPGPDPGMGSGGVYADGRLEVMWCEGFRARVARKGRHIQDLVQGRRWVDLATF</sequence>
<dbReference type="RefSeq" id="XP_064671774.1">
    <property type="nucleotide sequence ID" value="XM_064813541.1"/>
</dbReference>
<evidence type="ECO:0000313" key="3">
    <source>
        <dbReference type="Proteomes" id="UP001302812"/>
    </source>
</evidence>
<organism evidence="2 3">
    <name type="scientific">Canariomyces notabilis</name>
    <dbReference type="NCBI Taxonomy" id="2074819"/>
    <lineage>
        <taxon>Eukaryota</taxon>
        <taxon>Fungi</taxon>
        <taxon>Dikarya</taxon>
        <taxon>Ascomycota</taxon>
        <taxon>Pezizomycotina</taxon>
        <taxon>Sordariomycetes</taxon>
        <taxon>Sordariomycetidae</taxon>
        <taxon>Sordariales</taxon>
        <taxon>Chaetomiaceae</taxon>
        <taxon>Canariomyces</taxon>
    </lineage>
</organism>
<feature type="compositionally biased region" description="Gly residues" evidence="1">
    <location>
        <begin position="612"/>
        <end position="625"/>
    </location>
</feature>
<accession>A0AAN6YV71</accession>
<dbReference type="Proteomes" id="UP001302812">
    <property type="component" value="Unassembled WGS sequence"/>
</dbReference>
<feature type="compositionally biased region" description="Basic residues" evidence="1">
    <location>
        <begin position="65"/>
        <end position="74"/>
    </location>
</feature>
<evidence type="ECO:0000256" key="1">
    <source>
        <dbReference type="SAM" id="MobiDB-lite"/>
    </source>
</evidence>
<reference evidence="2" key="2">
    <citation type="submission" date="2023-05" db="EMBL/GenBank/DDBJ databases">
        <authorList>
            <consortium name="Lawrence Berkeley National Laboratory"/>
            <person name="Steindorff A."/>
            <person name="Hensen N."/>
            <person name="Bonometti L."/>
            <person name="Westerberg I."/>
            <person name="Brannstrom I.O."/>
            <person name="Guillou S."/>
            <person name="Cros-Aarteil S."/>
            <person name="Calhoun S."/>
            <person name="Haridas S."/>
            <person name="Kuo A."/>
            <person name="Mondo S."/>
            <person name="Pangilinan J."/>
            <person name="Riley R."/>
            <person name="Labutti K."/>
            <person name="Andreopoulos B."/>
            <person name="Lipzen A."/>
            <person name="Chen C."/>
            <person name="Yanf M."/>
            <person name="Daum C."/>
            <person name="Ng V."/>
            <person name="Clum A."/>
            <person name="Ohm R."/>
            <person name="Martin F."/>
            <person name="Silar P."/>
            <person name="Natvig D."/>
            <person name="Lalanne C."/>
            <person name="Gautier V."/>
            <person name="Ament-Velasquez S.L."/>
            <person name="Kruys A."/>
            <person name="Hutchinson M.I."/>
            <person name="Powell A.J."/>
            <person name="Barry K."/>
            <person name="Miller A.N."/>
            <person name="Grigoriev I.V."/>
            <person name="Debuchy R."/>
            <person name="Gladieux P."/>
            <person name="Thoren M.H."/>
            <person name="Johannesson H."/>
        </authorList>
    </citation>
    <scope>NUCLEOTIDE SEQUENCE</scope>
    <source>
        <strain evidence="2">CBS 508.74</strain>
    </source>
</reference>
<reference evidence="2" key="1">
    <citation type="journal article" date="2023" name="Mol. Phylogenet. Evol.">
        <title>Genome-scale phylogeny and comparative genomics of the fungal order Sordariales.</title>
        <authorList>
            <person name="Hensen N."/>
            <person name="Bonometti L."/>
            <person name="Westerberg I."/>
            <person name="Brannstrom I.O."/>
            <person name="Guillou S."/>
            <person name="Cros-Aarteil S."/>
            <person name="Calhoun S."/>
            <person name="Haridas S."/>
            <person name="Kuo A."/>
            <person name="Mondo S."/>
            <person name="Pangilinan J."/>
            <person name="Riley R."/>
            <person name="LaButti K."/>
            <person name="Andreopoulos B."/>
            <person name="Lipzen A."/>
            <person name="Chen C."/>
            <person name="Yan M."/>
            <person name="Daum C."/>
            <person name="Ng V."/>
            <person name="Clum A."/>
            <person name="Steindorff A."/>
            <person name="Ohm R.A."/>
            <person name="Martin F."/>
            <person name="Silar P."/>
            <person name="Natvig D.O."/>
            <person name="Lalanne C."/>
            <person name="Gautier V."/>
            <person name="Ament-Velasquez S.L."/>
            <person name="Kruys A."/>
            <person name="Hutchinson M.I."/>
            <person name="Powell A.J."/>
            <person name="Barry K."/>
            <person name="Miller A.N."/>
            <person name="Grigoriev I.V."/>
            <person name="Debuchy R."/>
            <person name="Gladieux P."/>
            <person name="Hiltunen Thoren M."/>
            <person name="Johannesson H."/>
        </authorList>
    </citation>
    <scope>NUCLEOTIDE SEQUENCE</scope>
    <source>
        <strain evidence="2">CBS 508.74</strain>
    </source>
</reference>